<comment type="cofactor">
    <cofactor evidence="7 8">
        <name>Zn(2+)</name>
        <dbReference type="ChEBI" id="CHEBI:29105"/>
    </cofactor>
    <text evidence="7 8">Binds 1 zinc ion per subunit.</text>
</comment>
<feature type="domain" description="Peptidase M48" evidence="10">
    <location>
        <begin position="213"/>
        <end position="413"/>
    </location>
</feature>
<dbReference type="InterPro" id="IPR032456">
    <property type="entry name" value="Peptidase_M48_N"/>
</dbReference>
<feature type="domain" description="CAAX prenyl protease 1 N-terminal" evidence="11">
    <location>
        <begin position="71"/>
        <end position="204"/>
    </location>
</feature>
<feature type="active site" evidence="6">
    <location>
        <position position="278"/>
    </location>
</feature>
<keyword evidence="9" id="KW-1133">Transmembrane helix</keyword>
<accession>A0A1A8ZX89</accession>
<feature type="transmembrane region" description="Helical" evidence="9">
    <location>
        <begin position="174"/>
        <end position="198"/>
    </location>
</feature>
<evidence type="ECO:0000256" key="7">
    <source>
        <dbReference type="PIRSR" id="PIRSR627057-2"/>
    </source>
</evidence>
<keyword evidence="2 7" id="KW-0479">Metal-binding</keyword>
<dbReference type="InterPro" id="IPR027057">
    <property type="entry name" value="CAXX_Prtase_1"/>
</dbReference>
<keyword evidence="4 7" id="KW-0862">Zinc</keyword>
<name>A0A1A8ZX89_9ACTN</name>
<evidence type="ECO:0000256" key="5">
    <source>
        <dbReference type="ARBA" id="ARBA00023049"/>
    </source>
</evidence>
<feature type="transmembrane region" description="Helical" evidence="9">
    <location>
        <begin position="145"/>
        <end position="168"/>
    </location>
</feature>
<sequence length="419" mass="44416">MTPRGWALLTLVGLAVALAVTAALLIPWQRPPAPRADQLAALRALPVEQVARGRAFHGALRPAGWSALAVGLVVALVLGLTPIGGRLVEVVGRPFGGHWVAQAVLGGLAVLLLADLLTLPLAAWRHTVLTRYGLSTQGWGGWAVDLLKSYAVSAVIGALVLLGFYSVVRLAPRWWWAFGAAGAAGLVVLLSFVLPVLVEPVFNRFTPMEPGPLRSELMSLAARDGVPVRDVLVADASRRTRAVNAYVSGLGPTRRVVVYDTLLREATPEEVTSVVAHELGHAKDRDVWVGTLVGALGAAAGVVALYLVGSWPPLLRLAGVDSIAQPRAFPLLIALITVAGLVATPVQALVSRRVEARADAHALALTGDPTTFEAMQRRLAGVNLADPDPPRWEYLWSASHPSTVERMAAARAYAREIGR</sequence>
<dbReference type="InterPro" id="IPR001915">
    <property type="entry name" value="Peptidase_M48"/>
</dbReference>
<gene>
    <name evidence="12" type="ORF">GA0070621_3193</name>
</gene>
<dbReference type="PATRIC" id="fig|299146.4.peg.3315"/>
<evidence type="ECO:0000259" key="10">
    <source>
        <dbReference type="Pfam" id="PF01435"/>
    </source>
</evidence>
<dbReference type="EMBL" id="LT594324">
    <property type="protein sequence ID" value="SBT48539.1"/>
    <property type="molecule type" value="Genomic_DNA"/>
</dbReference>
<organism evidence="12 13">
    <name type="scientific">Micromonospora narathiwatensis</name>
    <dbReference type="NCBI Taxonomy" id="299146"/>
    <lineage>
        <taxon>Bacteria</taxon>
        <taxon>Bacillati</taxon>
        <taxon>Actinomycetota</taxon>
        <taxon>Actinomycetes</taxon>
        <taxon>Micromonosporales</taxon>
        <taxon>Micromonosporaceae</taxon>
        <taxon>Micromonospora</taxon>
    </lineage>
</organism>
<keyword evidence="13" id="KW-1185">Reference proteome</keyword>
<evidence type="ECO:0000256" key="4">
    <source>
        <dbReference type="ARBA" id="ARBA00022833"/>
    </source>
</evidence>
<dbReference type="Proteomes" id="UP000198765">
    <property type="component" value="Chromosome I"/>
</dbReference>
<dbReference type="RefSeq" id="WP_091196305.1">
    <property type="nucleotide sequence ID" value="NZ_LT594324.1"/>
</dbReference>
<feature type="transmembrane region" description="Helical" evidence="9">
    <location>
        <begin position="287"/>
        <end position="308"/>
    </location>
</feature>
<protein>
    <submittedName>
        <fullName evidence="12">STE24 endopeptidase</fullName>
    </submittedName>
</protein>
<dbReference type="GO" id="GO:0004222">
    <property type="term" value="F:metalloendopeptidase activity"/>
    <property type="evidence" value="ECO:0007669"/>
    <property type="project" value="InterPro"/>
</dbReference>
<feature type="transmembrane region" description="Helical" evidence="9">
    <location>
        <begin position="62"/>
        <end position="83"/>
    </location>
</feature>
<keyword evidence="5 8" id="KW-0482">Metalloprotease</keyword>
<dbReference type="PANTHER" id="PTHR10120">
    <property type="entry name" value="CAAX PRENYL PROTEASE 1"/>
    <property type="match status" value="1"/>
</dbReference>
<evidence type="ECO:0000256" key="3">
    <source>
        <dbReference type="ARBA" id="ARBA00022801"/>
    </source>
</evidence>
<keyword evidence="3 8" id="KW-0378">Hydrolase</keyword>
<feature type="binding site" evidence="7">
    <location>
        <position position="355"/>
    </location>
    <ligand>
        <name>Zn(2+)</name>
        <dbReference type="ChEBI" id="CHEBI:29105"/>
        <note>catalytic</note>
    </ligand>
</feature>
<dbReference type="GO" id="GO:0046872">
    <property type="term" value="F:metal ion binding"/>
    <property type="evidence" value="ECO:0007669"/>
    <property type="project" value="UniProtKB-KW"/>
</dbReference>
<dbReference type="OrthoDB" id="9781930at2"/>
<proteinExistence type="inferred from homology"/>
<evidence type="ECO:0000313" key="12">
    <source>
        <dbReference type="EMBL" id="SBT48539.1"/>
    </source>
</evidence>
<feature type="transmembrane region" description="Helical" evidence="9">
    <location>
        <begin position="6"/>
        <end position="26"/>
    </location>
</feature>
<evidence type="ECO:0000256" key="8">
    <source>
        <dbReference type="RuleBase" id="RU003983"/>
    </source>
</evidence>
<evidence type="ECO:0000313" key="13">
    <source>
        <dbReference type="Proteomes" id="UP000198765"/>
    </source>
</evidence>
<dbReference type="Pfam" id="PF01435">
    <property type="entry name" value="Peptidase_M48"/>
    <property type="match status" value="1"/>
</dbReference>
<evidence type="ECO:0000256" key="2">
    <source>
        <dbReference type="ARBA" id="ARBA00022723"/>
    </source>
</evidence>
<evidence type="ECO:0000259" key="11">
    <source>
        <dbReference type="Pfam" id="PF16491"/>
    </source>
</evidence>
<evidence type="ECO:0000256" key="9">
    <source>
        <dbReference type="SAM" id="Phobius"/>
    </source>
</evidence>
<dbReference type="AlphaFoldDB" id="A0A1A8ZX89"/>
<feature type="transmembrane region" description="Helical" evidence="9">
    <location>
        <begin position="103"/>
        <end position="124"/>
    </location>
</feature>
<dbReference type="GO" id="GO:0071586">
    <property type="term" value="P:CAAX-box protein processing"/>
    <property type="evidence" value="ECO:0007669"/>
    <property type="project" value="InterPro"/>
</dbReference>
<keyword evidence="9" id="KW-0812">Transmembrane</keyword>
<feature type="binding site" evidence="7">
    <location>
        <position position="277"/>
    </location>
    <ligand>
        <name>Zn(2+)</name>
        <dbReference type="ChEBI" id="CHEBI:29105"/>
        <note>catalytic</note>
    </ligand>
</feature>
<feature type="transmembrane region" description="Helical" evidence="9">
    <location>
        <begin position="328"/>
        <end position="350"/>
    </location>
</feature>
<evidence type="ECO:0000256" key="1">
    <source>
        <dbReference type="ARBA" id="ARBA00022670"/>
    </source>
</evidence>
<dbReference type="Gene3D" id="3.30.2010.10">
    <property type="entry name" value="Metalloproteases ('zincins'), catalytic domain"/>
    <property type="match status" value="1"/>
</dbReference>
<comment type="similarity">
    <text evidence="8">Belongs to the peptidase M48 family.</text>
</comment>
<feature type="binding site" evidence="7">
    <location>
        <position position="281"/>
    </location>
    <ligand>
        <name>Zn(2+)</name>
        <dbReference type="ChEBI" id="CHEBI:29105"/>
        <note>catalytic</note>
    </ligand>
</feature>
<feature type="active site" description="Proton donor" evidence="6">
    <location>
        <position position="359"/>
    </location>
</feature>
<evidence type="ECO:0000256" key="6">
    <source>
        <dbReference type="PIRSR" id="PIRSR627057-1"/>
    </source>
</evidence>
<keyword evidence="1 8" id="KW-0645">Protease</keyword>
<keyword evidence="9" id="KW-0472">Membrane</keyword>
<dbReference type="Pfam" id="PF16491">
    <property type="entry name" value="Peptidase_M48_N"/>
    <property type="match status" value="1"/>
</dbReference>
<reference evidence="12 13" key="1">
    <citation type="submission" date="2016-06" db="EMBL/GenBank/DDBJ databases">
        <authorList>
            <person name="Kjaerup R.B."/>
            <person name="Dalgaard T.S."/>
            <person name="Juul-Madsen H.R."/>
        </authorList>
    </citation>
    <scope>NUCLEOTIDE SEQUENCE [LARGE SCALE GENOMIC DNA]</scope>
    <source>
        <strain evidence="12 13">DSM 45248</strain>
    </source>
</reference>
<dbReference type="CDD" id="cd07343">
    <property type="entry name" value="M48A_Zmpste24p_like"/>
    <property type="match status" value="1"/>
</dbReference>